<gene>
    <name evidence="3" type="ORF">B0T22DRAFT_514335</name>
</gene>
<feature type="region of interest" description="Disordered" evidence="1">
    <location>
        <begin position="1"/>
        <end position="22"/>
    </location>
</feature>
<evidence type="ECO:0000313" key="4">
    <source>
        <dbReference type="Proteomes" id="UP001270362"/>
    </source>
</evidence>
<dbReference type="PROSITE" id="PS50097">
    <property type="entry name" value="BTB"/>
    <property type="match status" value="1"/>
</dbReference>
<dbReference type="AlphaFoldDB" id="A0AAE1CDK2"/>
<dbReference type="Gene3D" id="3.30.710.10">
    <property type="entry name" value="Potassium Channel Kv1.1, Chain A"/>
    <property type="match status" value="1"/>
</dbReference>
<evidence type="ECO:0000256" key="1">
    <source>
        <dbReference type="SAM" id="MobiDB-lite"/>
    </source>
</evidence>
<evidence type="ECO:0000313" key="3">
    <source>
        <dbReference type="EMBL" id="KAK3689687.1"/>
    </source>
</evidence>
<dbReference type="CDD" id="cd18186">
    <property type="entry name" value="BTB_POZ_ZBTB_KLHL-like"/>
    <property type="match status" value="1"/>
</dbReference>
<proteinExistence type="predicted"/>
<dbReference type="Pfam" id="PF00651">
    <property type="entry name" value="BTB"/>
    <property type="match status" value="1"/>
</dbReference>
<dbReference type="PANTHER" id="PTHR24413">
    <property type="entry name" value="SPECKLE-TYPE POZ PROTEIN"/>
    <property type="match status" value="1"/>
</dbReference>
<sequence>MANPNSSVPAQVREPGTSFQDPLLDLLDPVLKDSMAANSSVALHDQDFASKNSASKETYPKNAAPKTATSMKAAQKNTSTQVASTPKKVAAPKKRKVSADTSDLQANKSGEAKANNDMMEPPQKKPRGRKQGAKAVDKDPEGSRVSDAGDVLMESIERPGDVGDINAGAASSHSDSPRKGPVPRGARLVGARPHGRPQKDAPAASTPAVKSKKVINEEELAALRKEALEKAPVARQQPWSNTQVQRPFTEENLALFETGRFADYEIVCLKRTWKAHKTILCTRSSWFAEKFQDDMTGNEVTLHEFPEQDAEVMLHYIYAGALDMAQYHPDQGSFVVYATLFIIGDYFGISSLADDALTLLGQFCDARLRDLCTYNVAESGRHGVPDAVKSDASALMPDLFNAIWHSYHVTYPTRLQSLLASFVWAGRTRLLHQHRDAFTDLATRCPLFGNDVFKLSLGDNASHWLPSGDAVRGICTDYDHSRRTQHPDRCESCDEVFDDDVYKKALYNPFSVTLRPAAWCAPCVEKNPDMPIWRAGAGWEEPAE</sequence>
<accession>A0AAE1CDK2</accession>
<organism evidence="3 4">
    <name type="scientific">Podospora appendiculata</name>
    <dbReference type="NCBI Taxonomy" id="314037"/>
    <lineage>
        <taxon>Eukaryota</taxon>
        <taxon>Fungi</taxon>
        <taxon>Dikarya</taxon>
        <taxon>Ascomycota</taxon>
        <taxon>Pezizomycotina</taxon>
        <taxon>Sordariomycetes</taxon>
        <taxon>Sordariomycetidae</taxon>
        <taxon>Sordariales</taxon>
        <taxon>Podosporaceae</taxon>
        <taxon>Podospora</taxon>
    </lineage>
</organism>
<feature type="compositionally biased region" description="Polar residues" evidence="1">
    <location>
        <begin position="99"/>
        <end position="108"/>
    </location>
</feature>
<feature type="region of interest" description="Disordered" evidence="1">
    <location>
        <begin position="42"/>
        <end position="211"/>
    </location>
</feature>
<feature type="compositionally biased region" description="Polar residues" evidence="1">
    <location>
        <begin position="67"/>
        <end position="84"/>
    </location>
</feature>
<name>A0AAE1CDK2_9PEZI</name>
<dbReference type="InterPro" id="IPR011333">
    <property type="entry name" value="SKP1/BTB/POZ_sf"/>
</dbReference>
<reference evidence="3" key="1">
    <citation type="journal article" date="2023" name="Mol. Phylogenet. Evol.">
        <title>Genome-scale phylogeny and comparative genomics of the fungal order Sordariales.</title>
        <authorList>
            <person name="Hensen N."/>
            <person name="Bonometti L."/>
            <person name="Westerberg I."/>
            <person name="Brannstrom I.O."/>
            <person name="Guillou S."/>
            <person name="Cros-Aarteil S."/>
            <person name="Calhoun S."/>
            <person name="Haridas S."/>
            <person name="Kuo A."/>
            <person name="Mondo S."/>
            <person name="Pangilinan J."/>
            <person name="Riley R."/>
            <person name="LaButti K."/>
            <person name="Andreopoulos B."/>
            <person name="Lipzen A."/>
            <person name="Chen C."/>
            <person name="Yan M."/>
            <person name="Daum C."/>
            <person name="Ng V."/>
            <person name="Clum A."/>
            <person name="Steindorff A."/>
            <person name="Ohm R.A."/>
            <person name="Martin F."/>
            <person name="Silar P."/>
            <person name="Natvig D.O."/>
            <person name="Lalanne C."/>
            <person name="Gautier V."/>
            <person name="Ament-Velasquez S.L."/>
            <person name="Kruys A."/>
            <person name="Hutchinson M.I."/>
            <person name="Powell A.J."/>
            <person name="Barry K."/>
            <person name="Miller A.N."/>
            <person name="Grigoriev I.V."/>
            <person name="Debuchy R."/>
            <person name="Gladieux P."/>
            <person name="Hiltunen Thoren M."/>
            <person name="Johannesson H."/>
        </authorList>
    </citation>
    <scope>NUCLEOTIDE SEQUENCE</scope>
    <source>
        <strain evidence="3">CBS 314.62</strain>
    </source>
</reference>
<dbReference type="SUPFAM" id="SSF54695">
    <property type="entry name" value="POZ domain"/>
    <property type="match status" value="1"/>
</dbReference>
<reference evidence="3" key="2">
    <citation type="submission" date="2023-06" db="EMBL/GenBank/DDBJ databases">
        <authorList>
            <consortium name="Lawrence Berkeley National Laboratory"/>
            <person name="Haridas S."/>
            <person name="Hensen N."/>
            <person name="Bonometti L."/>
            <person name="Westerberg I."/>
            <person name="Brannstrom I.O."/>
            <person name="Guillou S."/>
            <person name="Cros-Aarteil S."/>
            <person name="Calhoun S."/>
            <person name="Kuo A."/>
            <person name="Mondo S."/>
            <person name="Pangilinan J."/>
            <person name="Riley R."/>
            <person name="Labutti K."/>
            <person name="Andreopoulos B."/>
            <person name="Lipzen A."/>
            <person name="Chen C."/>
            <person name="Yanf M."/>
            <person name="Daum C."/>
            <person name="Ng V."/>
            <person name="Clum A."/>
            <person name="Steindorff A."/>
            <person name="Ohm R."/>
            <person name="Martin F."/>
            <person name="Silar P."/>
            <person name="Natvig D."/>
            <person name="Lalanne C."/>
            <person name="Gautier V."/>
            <person name="Ament-Velasquez S.L."/>
            <person name="Kruys A."/>
            <person name="Hutchinson M.I."/>
            <person name="Powell A.J."/>
            <person name="Barry K."/>
            <person name="Miller A.N."/>
            <person name="Grigoriev I.V."/>
            <person name="Debuchy R."/>
            <person name="Gladieux P."/>
            <person name="Thoren M.H."/>
            <person name="Johannesson H."/>
        </authorList>
    </citation>
    <scope>NUCLEOTIDE SEQUENCE</scope>
    <source>
        <strain evidence="3">CBS 314.62</strain>
    </source>
</reference>
<dbReference type="Proteomes" id="UP001270362">
    <property type="component" value="Unassembled WGS sequence"/>
</dbReference>
<dbReference type="InterPro" id="IPR000210">
    <property type="entry name" value="BTB/POZ_dom"/>
</dbReference>
<keyword evidence="4" id="KW-1185">Reference proteome</keyword>
<comment type="caution">
    <text evidence="3">The sequence shown here is derived from an EMBL/GenBank/DDBJ whole genome shotgun (WGS) entry which is preliminary data.</text>
</comment>
<feature type="compositionally biased region" description="Basic and acidic residues" evidence="1">
    <location>
        <begin position="135"/>
        <end position="144"/>
    </location>
</feature>
<dbReference type="EMBL" id="JAULSO010000002">
    <property type="protein sequence ID" value="KAK3689687.1"/>
    <property type="molecule type" value="Genomic_DNA"/>
</dbReference>
<dbReference type="SMART" id="SM00225">
    <property type="entry name" value="BTB"/>
    <property type="match status" value="1"/>
</dbReference>
<protein>
    <recommendedName>
        <fullName evidence="2">BTB domain-containing protein</fullName>
    </recommendedName>
</protein>
<feature type="domain" description="BTB" evidence="2">
    <location>
        <begin position="262"/>
        <end position="326"/>
    </location>
</feature>
<evidence type="ECO:0000259" key="2">
    <source>
        <dbReference type="PROSITE" id="PS50097"/>
    </source>
</evidence>